<dbReference type="EMBL" id="CAGKOT010000058">
    <property type="protein sequence ID" value="CAB5387404.1"/>
    <property type="molecule type" value="Genomic_DNA"/>
</dbReference>
<proteinExistence type="predicted"/>
<keyword evidence="1" id="KW-0472">Membrane</keyword>
<sequence length="477" mass="53609">MSNTNTLEAIEENKSNKKFQQRRTLEFVEASAMMREEEFSRLSKISHVNNTSIISNISNISEVSLNFSNMSSLSNSNINNNRTHERNLDGDYWLNDDDDTISSKSNKSINKKRRKKFCCSYCNTRGLLIWIWVTATLLILGLIYAVAVIVTYQNCYHLTEKFDLMPSETISFDPNIYNNFIIEDFNNVQEGEIIVSQNNVSNNNNNNNNNNSNNGNATLTVRLATIKNSDSFTKSEFRDSNFNLQILRKSFPNSNTLSWLGYLTIPPKCISARLELSLPNTQNTPNTNSILKIDSKTFNIKLNQDLNSPIQLITSKGDIIFNNTLFTNQLSITTNNGNIDGNLNTRNGLNIITDTGSVKLNLTLNDNNLLNDINRQSNNNIKIKAPKGEIINLGINIQEGIKSPNIDINSDSSNVSIKFNGTFNGQYDINSSNGNVKIEKGLDILNQKSDNIGNFNDLILIGKINIKSNRGNIDVKF</sequence>
<keyword evidence="1" id="KW-0812">Transmembrane</keyword>
<reference evidence="2" key="1">
    <citation type="submission" date="2020-05" db="EMBL/GenBank/DDBJ databases">
        <authorList>
            <person name="Rincon C."/>
            <person name="Sanders R I."/>
            <person name="Robbins C."/>
            <person name="Chaturvedi A."/>
        </authorList>
    </citation>
    <scope>NUCLEOTIDE SEQUENCE</scope>
    <source>
        <strain evidence="2">CHB12</strain>
    </source>
</reference>
<comment type="caution">
    <text evidence="2">The sequence shown here is derived from an EMBL/GenBank/DDBJ whole genome shotgun (WGS) entry which is preliminary data.</text>
</comment>
<organism evidence="2 3">
    <name type="scientific">Rhizophagus irregularis</name>
    <dbReference type="NCBI Taxonomy" id="588596"/>
    <lineage>
        <taxon>Eukaryota</taxon>
        <taxon>Fungi</taxon>
        <taxon>Fungi incertae sedis</taxon>
        <taxon>Mucoromycota</taxon>
        <taxon>Glomeromycotina</taxon>
        <taxon>Glomeromycetes</taxon>
        <taxon>Glomerales</taxon>
        <taxon>Glomeraceae</taxon>
        <taxon>Rhizophagus</taxon>
    </lineage>
</organism>
<evidence type="ECO:0000256" key="1">
    <source>
        <dbReference type="SAM" id="Phobius"/>
    </source>
</evidence>
<dbReference type="Proteomes" id="UP000684084">
    <property type="component" value="Unassembled WGS sequence"/>
</dbReference>
<name>A0A915ZT98_9GLOM</name>
<dbReference type="OrthoDB" id="2400135at2759"/>
<dbReference type="AlphaFoldDB" id="A0A915ZT98"/>
<protein>
    <recommendedName>
        <fullName evidence="4">Adhesin domain-containing protein</fullName>
    </recommendedName>
</protein>
<keyword evidence="1" id="KW-1133">Transmembrane helix</keyword>
<gene>
    <name evidence="2" type="ORF">CHRIB12_LOCUS20133</name>
</gene>
<evidence type="ECO:0008006" key="4">
    <source>
        <dbReference type="Google" id="ProtNLM"/>
    </source>
</evidence>
<evidence type="ECO:0000313" key="3">
    <source>
        <dbReference type="Proteomes" id="UP000684084"/>
    </source>
</evidence>
<feature type="transmembrane region" description="Helical" evidence="1">
    <location>
        <begin position="127"/>
        <end position="152"/>
    </location>
</feature>
<accession>A0A915ZT98</accession>
<dbReference type="VEuPathDB" id="FungiDB:RhiirFUN_003333"/>
<evidence type="ECO:0000313" key="2">
    <source>
        <dbReference type="EMBL" id="CAB5387404.1"/>
    </source>
</evidence>